<feature type="region of interest" description="Disordered" evidence="1">
    <location>
        <begin position="53"/>
        <end position="140"/>
    </location>
</feature>
<proteinExistence type="predicted"/>
<organism evidence="2 3">
    <name type="scientific">Zizania palustris</name>
    <name type="common">Northern wild rice</name>
    <dbReference type="NCBI Taxonomy" id="103762"/>
    <lineage>
        <taxon>Eukaryota</taxon>
        <taxon>Viridiplantae</taxon>
        <taxon>Streptophyta</taxon>
        <taxon>Embryophyta</taxon>
        <taxon>Tracheophyta</taxon>
        <taxon>Spermatophyta</taxon>
        <taxon>Magnoliopsida</taxon>
        <taxon>Liliopsida</taxon>
        <taxon>Poales</taxon>
        <taxon>Poaceae</taxon>
        <taxon>BOP clade</taxon>
        <taxon>Oryzoideae</taxon>
        <taxon>Oryzeae</taxon>
        <taxon>Zizaniinae</taxon>
        <taxon>Zizania</taxon>
    </lineage>
</organism>
<feature type="compositionally biased region" description="Basic residues" evidence="1">
    <location>
        <begin position="104"/>
        <end position="124"/>
    </location>
</feature>
<gene>
    <name evidence="2" type="ORF">GUJ93_ZPchr0008g14058</name>
</gene>
<dbReference type="Proteomes" id="UP000729402">
    <property type="component" value="Unassembled WGS sequence"/>
</dbReference>
<dbReference type="EMBL" id="JAAALK010000290">
    <property type="protein sequence ID" value="KAG8047575.1"/>
    <property type="molecule type" value="Genomic_DNA"/>
</dbReference>
<protein>
    <submittedName>
        <fullName evidence="2">Uncharacterized protein</fullName>
    </submittedName>
</protein>
<dbReference type="AlphaFoldDB" id="A0A8J5RP81"/>
<name>A0A8J5RP81_ZIZPA</name>
<accession>A0A8J5RP81</accession>
<evidence type="ECO:0000313" key="2">
    <source>
        <dbReference type="EMBL" id="KAG8047575.1"/>
    </source>
</evidence>
<reference evidence="2" key="2">
    <citation type="submission" date="2021-02" db="EMBL/GenBank/DDBJ databases">
        <authorList>
            <person name="Kimball J.A."/>
            <person name="Haas M.W."/>
            <person name="Macchietto M."/>
            <person name="Kono T."/>
            <person name="Duquette J."/>
            <person name="Shao M."/>
        </authorList>
    </citation>
    <scope>NUCLEOTIDE SEQUENCE</scope>
    <source>
        <tissue evidence="2">Fresh leaf tissue</tissue>
    </source>
</reference>
<reference evidence="2" key="1">
    <citation type="journal article" date="2021" name="bioRxiv">
        <title>Whole Genome Assembly and Annotation of Northern Wild Rice, Zizania palustris L., Supports a Whole Genome Duplication in the Zizania Genus.</title>
        <authorList>
            <person name="Haas M."/>
            <person name="Kono T."/>
            <person name="Macchietto M."/>
            <person name="Millas R."/>
            <person name="McGilp L."/>
            <person name="Shao M."/>
            <person name="Duquette J."/>
            <person name="Hirsch C.N."/>
            <person name="Kimball J."/>
        </authorList>
    </citation>
    <scope>NUCLEOTIDE SEQUENCE</scope>
    <source>
        <tissue evidence="2">Fresh leaf tissue</tissue>
    </source>
</reference>
<comment type="caution">
    <text evidence="2">The sequence shown here is derived from an EMBL/GenBank/DDBJ whole genome shotgun (WGS) entry which is preliminary data.</text>
</comment>
<sequence length="140" mass="15949">MNSPSITESGTGVADALTAIMEHLDAIEGKLPPIQTLEDQVTALEALNTDRLPLPAINDQGDPPLHVHTGGQGDLPPRVETGGRPQRHRPDEDSDPSPCQWERKRPRLQRIHPRWRQPGPRRRQHEQPRQGQVKRRWLDW</sequence>
<evidence type="ECO:0000256" key="1">
    <source>
        <dbReference type="SAM" id="MobiDB-lite"/>
    </source>
</evidence>
<keyword evidence="3" id="KW-1185">Reference proteome</keyword>
<evidence type="ECO:0000313" key="3">
    <source>
        <dbReference type="Proteomes" id="UP000729402"/>
    </source>
</evidence>